<protein>
    <submittedName>
        <fullName evidence="7">HlyD family secretion protein</fullName>
    </submittedName>
</protein>
<keyword evidence="4" id="KW-0812">Transmembrane</keyword>
<keyword evidence="8" id="KW-1185">Reference proteome</keyword>
<gene>
    <name evidence="7" type="ORF">LZC95_09335</name>
</gene>
<dbReference type="Gene3D" id="1.10.287.470">
    <property type="entry name" value="Helix hairpin bin"/>
    <property type="match status" value="1"/>
</dbReference>
<feature type="compositionally biased region" description="Basic and acidic residues" evidence="3">
    <location>
        <begin position="17"/>
        <end position="29"/>
    </location>
</feature>
<feature type="transmembrane region" description="Helical" evidence="4">
    <location>
        <begin position="59"/>
        <end position="82"/>
    </location>
</feature>
<dbReference type="InterPro" id="IPR050739">
    <property type="entry name" value="MFP"/>
</dbReference>
<evidence type="ECO:0000259" key="5">
    <source>
        <dbReference type="Pfam" id="PF25876"/>
    </source>
</evidence>
<dbReference type="InterPro" id="IPR058625">
    <property type="entry name" value="MdtA-like_BSH"/>
</dbReference>
<dbReference type="SUPFAM" id="SSF111369">
    <property type="entry name" value="HlyD-like secretion proteins"/>
    <property type="match status" value="1"/>
</dbReference>
<dbReference type="RefSeq" id="WP_394847652.1">
    <property type="nucleotide sequence ID" value="NZ_CP089982.1"/>
</dbReference>
<dbReference type="PANTHER" id="PTHR30386:SF24">
    <property type="entry name" value="MULTIDRUG RESISTANCE EFFLUX PUMP"/>
    <property type="match status" value="1"/>
</dbReference>
<feature type="domain" description="Multidrug resistance protein MdtA-like alpha-helical hairpin" evidence="5">
    <location>
        <begin position="137"/>
        <end position="206"/>
    </location>
</feature>
<reference evidence="7 8" key="1">
    <citation type="submission" date="2021-12" db="EMBL/GenBank/DDBJ databases">
        <title>Discovery of the Pendulisporaceae a myxobacterial family with distinct sporulation behavior and unique specialized metabolism.</title>
        <authorList>
            <person name="Garcia R."/>
            <person name="Popoff A."/>
            <person name="Bader C.D."/>
            <person name="Loehr J."/>
            <person name="Walesch S."/>
            <person name="Walt C."/>
            <person name="Boldt J."/>
            <person name="Bunk B."/>
            <person name="Haeckl F.J.F.P.J."/>
            <person name="Gunesch A.P."/>
            <person name="Birkelbach J."/>
            <person name="Nuebel U."/>
            <person name="Pietschmann T."/>
            <person name="Bach T."/>
            <person name="Mueller R."/>
        </authorList>
    </citation>
    <scope>NUCLEOTIDE SEQUENCE [LARGE SCALE GENOMIC DNA]</scope>
    <source>
        <strain evidence="7 8">MSr12523</strain>
    </source>
</reference>
<dbReference type="InterPro" id="IPR058624">
    <property type="entry name" value="MdtA-like_HH"/>
</dbReference>
<keyword evidence="4" id="KW-0472">Membrane</keyword>
<accession>A0ABZ2KEA7</accession>
<dbReference type="Gene3D" id="2.40.30.170">
    <property type="match status" value="1"/>
</dbReference>
<evidence type="ECO:0000256" key="4">
    <source>
        <dbReference type="SAM" id="Phobius"/>
    </source>
</evidence>
<dbReference type="Proteomes" id="UP001379533">
    <property type="component" value="Chromosome"/>
</dbReference>
<feature type="coiled-coil region" evidence="2">
    <location>
        <begin position="130"/>
        <end position="157"/>
    </location>
</feature>
<comment type="similarity">
    <text evidence="1">Belongs to the membrane fusion protein (MFP) (TC 8.A.1) family.</text>
</comment>
<dbReference type="NCBIfam" id="TIGR01730">
    <property type="entry name" value="RND_mfp"/>
    <property type="match status" value="1"/>
</dbReference>
<organism evidence="7 8">
    <name type="scientific">Pendulispora brunnea</name>
    <dbReference type="NCBI Taxonomy" id="2905690"/>
    <lineage>
        <taxon>Bacteria</taxon>
        <taxon>Pseudomonadati</taxon>
        <taxon>Myxococcota</taxon>
        <taxon>Myxococcia</taxon>
        <taxon>Myxococcales</taxon>
        <taxon>Sorangiineae</taxon>
        <taxon>Pendulisporaceae</taxon>
        <taxon>Pendulispora</taxon>
    </lineage>
</organism>
<dbReference type="InterPro" id="IPR006143">
    <property type="entry name" value="RND_pump_MFP"/>
</dbReference>
<dbReference type="EMBL" id="CP089982">
    <property type="protein sequence ID" value="WXA97036.1"/>
    <property type="molecule type" value="Genomic_DNA"/>
</dbReference>
<feature type="domain" description="Multidrug resistance protein MdtA-like barrel-sandwich hybrid" evidence="6">
    <location>
        <begin position="100"/>
        <end position="237"/>
    </location>
</feature>
<evidence type="ECO:0000256" key="3">
    <source>
        <dbReference type="SAM" id="MobiDB-lite"/>
    </source>
</evidence>
<evidence type="ECO:0000256" key="2">
    <source>
        <dbReference type="SAM" id="Coils"/>
    </source>
</evidence>
<evidence type="ECO:0000313" key="8">
    <source>
        <dbReference type="Proteomes" id="UP001379533"/>
    </source>
</evidence>
<sequence>MAGALRESAMANLDASEIDRTRPRLHEHDDREDEDARDGEVDKRPLPARIRAWVATHKGATAVILVVIATLVAGGVLLWRYLRTFESTDDAQIDGDITALSARVTGVVTAVHTTDNQHVNQGDLLVELDAADAKVALQEAEARVVRARAQNRIAQVDRGRSKTLVGSGSLAAEDLDQRTASAQVAAAELKAAEAALEQARLDLGYTRVFAAVSGIVGKKSVNVGDHVQPGQRLLAIVHSNDLWVTANFKETQLARMQPGQRARVSVDAFGVSYDAVVDSMPGASGPRFSLFPPENATGNYVKVVQRLPVRLRFVPGQPGLERLRPGMSVVPKVYLQ</sequence>
<evidence type="ECO:0000313" key="7">
    <source>
        <dbReference type="EMBL" id="WXA97036.1"/>
    </source>
</evidence>
<evidence type="ECO:0000259" key="6">
    <source>
        <dbReference type="Pfam" id="PF25917"/>
    </source>
</evidence>
<name>A0ABZ2KEA7_9BACT</name>
<evidence type="ECO:0000256" key="1">
    <source>
        <dbReference type="ARBA" id="ARBA00009477"/>
    </source>
</evidence>
<dbReference type="Pfam" id="PF25876">
    <property type="entry name" value="HH_MFP_RND"/>
    <property type="match status" value="1"/>
</dbReference>
<proteinExistence type="inferred from homology"/>
<keyword evidence="4" id="KW-1133">Transmembrane helix</keyword>
<dbReference type="PANTHER" id="PTHR30386">
    <property type="entry name" value="MEMBRANE FUSION SUBUNIT OF EMRAB-TOLC MULTIDRUG EFFLUX PUMP"/>
    <property type="match status" value="1"/>
</dbReference>
<feature type="region of interest" description="Disordered" evidence="3">
    <location>
        <begin position="1"/>
        <end position="42"/>
    </location>
</feature>
<dbReference type="Pfam" id="PF25917">
    <property type="entry name" value="BSH_RND"/>
    <property type="match status" value="1"/>
</dbReference>
<keyword evidence="2" id="KW-0175">Coiled coil</keyword>